<keyword evidence="3" id="KW-1185">Reference proteome</keyword>
<keyword evidence="1" id="KW-0472">Membrane</keyword>
<dbReference type="Proteomes" id="UP000305067">
    <property type="component" value="Unassembled WGS sequence"/>
</dbReference>
<keyword evidence="1" id="KW-0812">Transmembrane</keyword>
<evidence type="ECO:0000313" key="3">
    <source>
        <dbReference type="Proteomes" id="UP000305067"/>
    </source>
</evidence>
<proteinExistence type="predicted"/>
<dbReference type="AlphaFoldDB" id="A0A5C3QL54"/>
<protein>
    <submittedName>
        <fullName evidence="2">Uncharacterized protein</fullName>
    </submittedName>
</protein>
<reference evidence="2 3" key="1">
    <citation type="journal article" date="2019" name="Nat. Ecol. Evol.">
        <title>Megaphylogeny resolves global patterns of mushroom evolution.</title>
        <authorList>
            <person name="Varga T."/>
            <person name="Krizsan K."/>
            <person name="Foldi C."/>
            <person name="Dima B."/>
            <person name="Sanchez-Garcia M."/>
            <person name="Sanchez-Ramirez S."/>
            <person name="Szollosi G.J."/>
            <person name="Szarkandi J.G."/>
            <person name="Papp V."/>
            <person name="Albert L."/>
            <person name="Andreopoulos W."/>
            <person name="Angelini C."/>
            <person name="Antonin V."/>
            <person name="Barry K.W."/>
            <person name="Bougher N.L."/>
            <person name="Buchanan P."/>
            <person name="Buyck B."/>
            <person name="Bense V."/>
            <person name="Catcheside P."/>
            <person name="Chovatia M."/>
            <person name="Cooper J."/>
            <person name="Damon W."/>
            <person name="Desjardin D."/>
            <person name="Finy P."/>
            <person name="Geml J."/>
            <person name="Haridas S."/>
            <person name="Hughes K."/>
            <person name="Justo A."/>
            <person name="Karasinski D."/>
            <person name="Kautmanova I."/>
            <person name="Kiss B."/>
            <person name="Kocsube S."/>
            <person name="Kotiranta H."/>
            <person name="LaButti K.M."/>
            <person name="Lechner B.E."/>
            <person name="Liimatainen K."/>
            <person name="Lipzen A."/>
            <person name="Lukacs Z."/>
            <person name="Mihaltcheva S."/>
            <person name="Morgado L.N."/>
            <person name="Niskanen T."/>
            <person name="Noordeloos M.E."/>
            <person name="Ohm R.A."/>
            <person name="Ortiz-Santana B."/>
            <person name="Ovrebo C."/>
            <person name="Racz N."/>
            <person name="Riley R."/>
            <person name="Savchenko A."/>
            <person name="Shiryaev A."/>
            <person name="Soop K."/>
            <person name="Spirin V."/>
            <person name="Szebenyi C."/>
            <person name="Tomsovsky M."/>
            <person name="Tulloss R.E."/>
            <person name="Uehling J."/>
            <person name="Grigoriev I.V."/>
            <person name="Vagvolgyi C."/>
            <person name="Papp T."/>
            <person name="Martin F.M."/>
            <person name="Miettinen O."/>
            <person name="Hibbett D.S."/>
            <person name="Nagy L.G."/>
        </authorList>
    </citation>
    <scope>NUCLEOTIDE SEQUENCE [LARGE SCALE GENOMIC DNA]</scope>
    <source>
        <strain evidence="2 3">CBS 309.79</strain>
    </source>
</reference>
<gene>
    <name evidence="2" type="ORF">BDV98DRAFT_592324</name>
</gene>
<name>A0A5C3QL54_9AGAR</name>
<accession>A0A5C3QL54</accession>
<keyword evidence="1" id="KW-1133">Transmembrane helix</keyword>
<evidence type="ECO:0000256" key="1">
    <source>
        <dbReference type="SAM" id="Phobius"/>
    </source>
</evidence>
<organism evidence="2 3">
    <name type="scientific">Pterulicium gracile</name>
    <dbReference type="NCBI Taxonomy" id="1884261"/>
    <lineage>
        <taxon>Eukaryota</taxon>
        <taxon>Fungi</taxon>
        <taxon>Dikarya</taxon>
        <taxon>Basidiomycota</taxon>
        <taxon>Agaricomycotina</taxon>
        <taxon>Agaricomycetes</taxon>
        <taxon>Agaricomycetidae</taxon>
        <taxon>Agaricales</taxon>
        <taxon>Pleurotineae</taxon>
        <taxon>Pterulaceae</taxon>
        <taxon>Pterulicium</taxon>
    </lineage>
</organism>
<dbReference type="EMBL" id="ML178822">
    <property type="protein sequence ID" value="TFL02663.1"/>
    <property type="molecule type" value="Genomic_DNA"/>
</dbReference>
<feature type="transmembrane region" description="Helical" evidence="1">
    <location>
        <begin position="6"/>
        <end position="22"/>
    </location>
</feature>
<sequence length="192" mass="21517">MGCIHTSFYLIYILITLLYLLDTDYLTHHLTSHHGWHNHGLTNTRYIYRSAHHGPFDPQRESLAFALLRSSEGGDSALPVVVDSMGRAMLISRRTYEHTAKHINKLALSFPPSTFLESRSDTIPLEIIVVEQNLSPTTYPGSSEHTPQQAELIALALEAEEAMVRELVDQRVTGEMISLVHGDVVPVSDSRD</sequence>
<evidence type="ECO:0000313" key="2">
    <source>
        <dbReference type="EMBL" id="TFL02663.1"/>
    </source>
</evidence>